<feature type="binding site" evidence="10">
    <location>
        <position position="124"/>
    </location>
    <ligand>
        <name>UDP-N-acetyl-alpha-D-glucosamine</name>
        <dbReference type="ChEBI" id="CHEBI:57705"/>
    </ligand>
</feature>
<comment type="similarity">
    <text evidence="10">Belongs to the glycosyltransferase 28 family. MurG subfamily.</text>
</comment>
<dbReference type="NCBIfam" id="TIGR01133">
    <property type="entry name" value="murG"/>
    <property type="match status" value="1"/>
</dbReference>
<dbReference type="Pfam" id="PF04101">
    <property type="entry name" value="Glyco_tran_28_C"/>
    <property type="match status" value="1"/>
</dbReference>
<dbReference type="PANTHER" id="PTHR21015:SF22">
    <property type="entry name" value="GLYCOSYLTRANSFERASE"/>
    <property type="match status" value="1"/>
</dbReference>
<comment type="subcellular location">
    <subcellularLocation>
        <location evidence="10">Cell membrane</location>
        <topology evidence="10">Peripheral membrane protein</topology>
        <orientation evidence="10">Cytoplasmic side</orientation>
    </subcellularLocation>
</comment>
<keyword evidence="1 10" id="KW-1003">Cell membrane</keyword>
<comment type="function">
    <text evidence="10">Cell wall formation. Catalyzes the transfer of a GlcNAc subunit on undecaprenyl-pyrophosphoryl-MurNAc-pentapeptide (lipid intermediate I) to form undecaprenyl-pyrophosphoryl-MurNAc-(pentapeptide)GlcNAc (lipid intermediate II).</text>
</comment>
<name>A0A444IV48_9BACT</name>
<comment type="caution">
    <text evidence="10">Lacks conserved residue(s) required for the propagation of feature annotation.</text>
</comment>
<dbReference type="PANTHER" id="PTHR21015">
    <property type="entry name" value="UDP-N-ACETYLGLUCOSAMINE--N-ACETYLMURAMYL-(PENTAPEPTIDE) PYROPHOSPHORYL-UNDECAPRENOL N-ACETYLGLUCOSAMINE TRANSFERASE 1"/>
    <property type="match status" value="1"/>
</dbReference>
<dbReference type="CDD" id="cd03785">
    <property type="entry name" value="GT28_MurG"/>
    <property type="match status" value="1"/>
</dbReference>
<dbReference type="Pfam" id="PF03033">
    <property type="entry name" value="Glyco_transf_28"/>
    <property type="match status" value="1"/>
</dbReference>
<accession>A0A444IV48</accession>
<feature type="binding site" evidence="10">
    <location>
        <position position="164"/>
    </location>
    <ligand>
        <name>UDP-N-acetyl-alpha-D-glucosamine</name>
        <dbReference type="ChEBI" id="CHEBI:57705"/>
    </ligand>
</feature>
<feature type="binding site" evidence="10">
    <location>
        <position position="301"/>
    </location>
    <ligand>
        <name>UDP-N-acetyl-alpha-D-glucosamine</name>
        <dbReference type="ChEBI" id="CHEBI:57705"/>
    </ligand>
</feature>
<dbReference type="GO" id="GO:0008360">
    <property type="term" value="P:regulation of cell shape"/>
    <property type="evidence" value="ECO:0007669"/>
    <property type="project" value="UniProtKB-KW"/>
</dbReference>
<dbReference type="AlphaFoldDB" id="A0A444IV48"/>
<gene>
    <name evidence="10" type="primary">murG</name>
    <name evidence="13" type="ORF">H206_02069</name>
</gene>
<keyword evidence="6 10" id="KW-0573">Peptidoglycan synthesis</keyword>
<keyword evidence="9 10" id="KW-0961">Cell wall biogenesis/degradation</keyword>
<reference evidence="13 14" key="1">
    <citation type="submission" date="2017-01" db="EMBL/GenBank/DDBJ databases">
        <title>The cable genome- insights into the physiology and evolution of filamentous bacteria capable of sulfide oxidation via long distance electron transfer.</title>
        <authorList>
            <person name="Schreiber L."/>
            <person name="Bjerg J.T."/>
            <person name="Boggild A."/>
            <person name="Van De Vossenberg J."/>
            <person name="Meysman F."/>
            <person name="Nielsen L.P."/>
            <person name="Schramm A."/>
            <person name="Kjeldsen K.U."/>
        </authorList>
    </citation>
    <scope>NUCLEOTIDE SEQUENCE [LARGE SCALE GENOMIC DNA]</scope>
    <source>
        <strain evidence="13">MCF</strain>
    </source>
</reference>
<evidence type="ECO:0000256" key="4">
    <source>
        <dbReference type="ARBA" id="ARBA00022679"/>
    </source>
</evidence>
<evidence type="ECO:0000313" key="14">
    <source>
        <dbReference type="Proteomes" id="UP000287853"/>
    </source>
</evidence>
<dbReference type="Gene3D" id="3.40.50.2000">
    <property type="entry name" value="Glycogen Phosphorylase B"/>
    <property type="match status" value="2"/>
</dbReference>
<comment type="pathway">
    <text evidence="10">Cell wall biogenesis; peptidoglycan biosynthesis.</text>
</comment>
<evidence type="ECO:0000256" key="7">
    <source>
        <dbReference type="ARBA" id="ARBA00023136"/>
    </source>
</evidence>
<feature type="domain" description="Glycosyl transferase family 28 C-terminal" evidence="12">
    <location>
        <begin position="193"/>
        <end position="360"/>
    </location>
</feature>
<dbReference type="GO" id="GO:0051991">
    <property type="term" value="F:UDP-N-acetyl-D-glucosamine:N-acetylmuramoyl-L-alanyl-D-glutamyl-meso-2,6-diaminopimelyl-D-alanyl-D-alanine-diphosphoundecaprenol 4-beta-N-acetylglucosaminlytransferase activity"/>
    <property type="evidence" value="ECO:0007669"/>
    <property type="project" value="RHEA"/>
</dbReference>
<keyword evidence="4 10" id="KW-0808">Transferase</keyword>
<dbReference type="HAMAP" id="MF_00033">
    <property type="entry name" value="MurG"/>
    <property type="match status" value="1"/>
</dbReference>
<keyword evidence="3 10" id="KW-0328">Glycosyltransferase</keyword>
<evidence type="ECO:0000256" key="1">
    <source>
        <dbReference type="ARBA" id="ARBA00022475"/>
    </source>
</evidence>
<organism evidence="13 14">
    <name type="scientific">Candidatus Electrothrix aarhusensis</name>
    <dbReference type="NCBI Taxonomy" id="1859131"/>
    <lineage>
        <taxon>Bacteria</taxon>
        <taxon>Pseudomonadati</taxon>
        <taxon>Thermodesulfobacteriota</taxon>
        <taxon>Desulfobulbia</taxon>
        <taxon>Desulfobulbales</taxon>
        <taxon>Desulfobulbaceae</taxon>
        <taxon>Candidatus Electrothrix</taxon>
    </lineage>
</organism>
<evidence type="ECO:0000256" key="5">
    <source>
        <dbReference type="ARBA" id="ARBA00022960"/>
    </source>
</evidence>
<keyword evidence="8 10" id="KW-0131">Cell cycle</keyword>
<proteinExistence type="inferred from homology"/>
<comment type="caution">
    <text evidence="13">The sequence shown here is derived from an EMBL/GenBank/DDBJ whole genome shotgun (WGS) entry which is preliminary data.</text>
</comment>
<dbReference type="InterPro" id="IPR004276">
    <property type="entry name" value="GlycoTrans_28_N"/>
</dbReference>
<keyword evidence="5 10" id="KW-0133">Cell shape</keyword>
<evidence type="ECO:0000256" key="10">
    <source>
        <dbReference type="HAMAP-Rule" id="MF_00033"/>
    </source>
</evidence>
<dbReference type="SUPFAM" id="SSF53756">
    <property type="entry name" value="UDP-Glycosyltransferase/glycogen phosphorylase"/>
    <property type="match status" value="1"/>
</dbReference>
<dbReference type="InterPro" id="IPR006009">
    <property type="entry name" value="GlcNAc_MurG"/>
</dbReference>
<feature type="domain" description="Glycosyltransferase family 28 N-terminal" evidence="11">
    <location>
        <begin position="3"/>
        <end position="142"/>
    </location>
</feature>
<comment type="catalytic activity">
    <reaction evidence="10">
        <text>di-trans,octa-cis-undecaprenyl diphospho-N-acetyl-alpha-D-muramoyl-L-alanyl-D-glutamyl-meso-2,6-diaminopimeloyl-D-alanyl-D-alanine + UDP-N-acetyl-alpha-D-glucosamine = di-trans,octa-cis-undecaprenyl diphospho-[N-acetyl-alpha-D-glucosaminyl-(1-&gt;4)]-N-acetyl-alpha-D-muramoyl-L-alanyl-D-glutamyl-meso-2,6-diaminopimeloyl-D-alanyl-D-alanine + UDP + H(+)</text>
        <dbReference type="Rhea" id="RHEA:31227"/>
        <dbReference type="ChEBI" id="CHEBI:15378"/>
        <dbReference type="ChEBI" id="CHEBI:57705"/>
        <dbReference type="ChEBI" id="CHEBI:58223"/>
        <dbReference type="ChEBI" id="CHEBI:61387"/>
        <dbReference type="ChEBI" id="CHEBI:61388"/>
        <dbReference type="EC" id="2.4.1.227"/>
    </reaction>
</comment>
<dbReference type="GO" id="GO:0051301">
    <property type="term" value="P:cell division"/>
    <property type="evidence" value="ECO:0007669"/>
    <property type="project" value="UniProtKB-KW"/>
</dbReference>
<evidence type="ECO:0000259" key="11">
    <source>
        <dbReference type="Pfam" id="PF03033"/>
    </source>
</evidence>
<evidence type="ECO:0000256" key="6">
    <source>
        <dbReference type="ARBA" id="ARBA00022984"/>
    </source>
</evidence>
<dbReference type="UniPathway" id="UPA00219"/>
<evidence type="ECO:0000256" key="3">
    <source>
        <dbReference type="ARBA" id="ARBA00022676"/>
    </source>
</evidence>
<dbReference type="GO" id="GO:0005975">
    <property type="term" value="P:carbohydrate metabolic process"/>
    <property type="evidence" value="ECO:0007669"/>
    <property type="project" value="InterPro"/>
</dbReference>
<evidence type="ECO:0000256" key="2">
    <source>
        <dbReference type="ARBA" id="ARBA00022618"/>
    </source>
</evidence>
<dbReference type="Proteomes" id="UP000287853">
    <property type="component" value="Unassembled WGS sequence"/>
</dbReference>
<evidence type="ECO:0000259" key="12">
    <source>
        <dbReference type="Pfam" id="PF04101"/>
    </source>
</evidence>
<keyword evidence="2 10" id="KW-0132">Cell division</keyword>
<dbReference type="EC" id="2.4.1.227" evidence="10"/>
<dbReference type="GO" id="GO:0005886">
    <property type="term" value="C:plasma membrane"/>
    <property type="evidence" value="ECO:0007669"/>
    <property type="project" value="UniProtKB-SubCell"/>
</dbReference>
<evidence type="ECO:0000256" key="8">
    <source>
        <dbReference type="ARBA" id="ARBA00023306"/>
    </source>
</evidence>
<keyword evidence="14" id="KW-1185">Reference proteome</keyword>
<dbReference type="GO" id="GO:0071555">
    <property type="term" value="P:cell wall organization"/>
    <property type="evidence" value="ECO:0007669"/>
    <property type="project" value="UniProtKB-KW"/>
</dbReference>
<keyword evidence="7 10" id="KW-0472">Membrane</keyword>
<evidence type="ECO:0000256" key="9">
    <source>
        <dbReference type="ARBA" id="ARBA00023316"/>
    </source>
</evidence>
<sequence>MRIIITGGGTGGHLFPGIALATALQQKYPGCEIMFIGTQRQLDKKTLAGFDFQQESISCMGLKGMGLKHRIKSLLSLPVAVLESWKIIKRFQPDLVFGVGGYVTGPVLLAARLCSVPTCIHEQNSIPGLANRMISHFVSRIFVSIPGEYPFPEQKTVVAGNPVRQEILAAAERRQQEAGNGKTDSGEADSPMTLLIMGGSLGAHRINMLMLDVAAQLDKEQKKSVQLIHQTGTADEKKVRDGYEAAGVKAEVRAFFTDMASLYSQADLVLARAGATSLAELSVMGLPAVLVPYPYAADDHQAKNAEYYVAGGGAVMYRESALNAELLDKILSQLLGDIDKLKQMAFAMKNMGQPDATQRILDSCMDLIDN</sequence>
<protein>
    <recommendedName>
        <fullName evidence="10">UDP-N-acetylglucosamine--N-acetylmuramyl-(pentapeptide) pyrophosphoryl-undecaprenol N-acetylglucosamine transferase</fullName>
        <ecNumber evidence="10">2.4.1.227</ecNumber>
    </recommendedName>
    <alternativeName>
        <fullName evidence="10">Undecaprenyl-PP-MurNAc-pentapeptide-UDPGlcNAc GlcNAc transferase</fullName>
    </alternativeName>
</protein>
<dbReference type="GO" id="GO:0009252">
    <property type="term" value="P:peptidoglycan biosynthetic process"/>
    <property type="evidence" value="ECO:0007669"/>
    <property type="project" value="UniProtKB-UniRule"/>
</dbReference>
<evidence type="ECO:0000313" key="13">
    <source>
        <dbReference type="EMBL" id="RWX44751.1"/>
    </source>
</evidence>
<feature type="binding site" evidence="10">
    <location>
        <position position="200"/>
    </location>
    <ligand>
        <name>UDP-N-acetyl-alpha-D-glucosamine</name>
        <dbReference type="ChEBI" id="CHEBI:57705"/>
    </ligand>
</feature>
<feature type="binding site" evidence="10">
    <location>
        <begin position="10"/>
        <end position="12"/>
    </location>
    <ligand>
        <name>UDP-N-acetyl-alpha-D-glucosamine</name>
        <dbReference type="ChEBI" id="CHEBI:57705"/>
    </ligand>
</feature>
<dbReference type="EMBL" id="MTKO01000089">
    <property type="protein sequence ID" value="RWX44751.1"/>
    <property type="molecule type" value="Genomic_DNA"/>
</dbReference>
<dbReference type="InterPro" id="IPR007235">
    <property type="entry name" value="Glyco_trans_28_C"/>
</dbReference>
<dbReference type="GO" id="GO:0050511">
    <property type="term" value="F:undecaprenyldiphospho-muramoylpentapeptide beta-N-acetylglucosaminyltransferase activity"/>
    <property type="evidence" value="ECO:0007669"/>
    <property type="project" value="UniProtKB-UniRule"/>
</dbReference>